<dbReference type="KEGG" id="rbc:BN938_2364"/>
<proteinExistence type="inferred from homology"/>
<dbReference type="UniPathway" id="UPA00219"/>
<dbReference type="STRING" id="1433126.BN938_2364"/>
<comment type="similarity">
    <text evidence="10">Belongs to the glycosyltransferase 28 family. MurG subfamily.</text>
</comment>
<feature type="binding site" evidence="10">
    <location>
        <position position="122"/>
    </location>
    <ligand>
        <name>UDP-N-acetyl-alpha-D-glucosamine</name>
        <dbReference type="ChEBI" id="CHEBI:57705"/>
    </ligand>
</feature>
<evidence type="ECO:0000259" key="11">
    <source>
        <dbReference type="Pfam" id="PF03033"/>
    </source>
</evidence>
<dbReference type="EC" id="2.4.1.227" evidence="10"/>
<keyword evidence="8 10" id="KW-0131">Cell cycle</keyword>
<evidence type="ECO:0000256" key="6">
    <source>
        <dbReference type="ARBA" id="ARBA00022984"/>
    </source>
</evidence>
<feature type="binding site" evidence="10">
    <location>
        <begin position="10"/>
        <end position="12"/>
    </location>
    <ligand>
        <name>UDP-N-acetyl-alpha-D-glucosamine</name>
        <dbReference type="ChEBI" id="CHEBI:57705"/>
    </ligand>
</feature>
<evidence type="ECO:0000313" key="13">
    <source>
        <dbReference type="EMBL" id="CDN32435.1"/>
    </source>
</evidence>
<protein>
    <recommendedName>
        <fullName evidence="10">UDP-N-acetylglucosamine--N-acetylmuramyl-(pentapeptide) pyrophosphoryl-undecaprenol N-acetylglucosamine transferase</fullName>
        <ecNumber evidence="10">2.4.1.227</ecNumber>
    </recommendedName>
    <alternativeName>
        <fullName evidence="10">Undecaprenyl-PP-MurNAc-pentapeptide-UDPGlcNAc GlcNAc transferase</fullName>
    </alternativeName>
</protein>
<feature type="domain" description="Glycosyltransferase family 28 N-terminal" evidence="11">
    <location>
        <begin position="3"/>
        <end position="139"/>
    </location>
</feature>
<dbReference type="NCBIfam" id="TIGR01133">
    <property type="entry name" value="murG"/>
    <property type="match status" value="1"/>
</dbReference>
<comment type="caution">
    <text evidence="10">Lacks conserved residue(s) required for the propagation of feature annotation.</text>
</comment>
<comment type="subcellular location">
    <subcellularLocation>
        <location evidence="10">Cell membrane</location>
        <topology evidence="10">Peripheral membrane protein</topology>
        <orientation evidence="10">Cytoplasmic side</orientation>
    </subcellularLocation>
</comment>
<keyword evidence="6 10" id="KW-0573">Peptidoglycan synthesis</keyword>
<evidence type="ECO:0000256" key="8">
    <source>
        <dbReference type="ARBA" id="ARBA00023306"/>
    </source>
</evidence>
<dbReference type="CDD" id="cd03785">
    <property type="entry name" value="GT28_MurG"/>
    <property type="match status" value="1"/>
</dbReference>
<dbReference type="GO" id="GO:0005975">
    <property type="term" value="P:carbohydrate metabolic process"/>
    <property type="evidence" value="ECO:0007669"/>
    <property type="project" value="InterPro"/>
</dbReference>
<dbReference type="GO" id="GO:0009252">
    <property type="term" value="P:peptidoglycan biosynthetic process"/>
    <property type="evidence" value="ECO:0007669"/>
    <property type="project" value="UniProtKB-UniRule"/>
</dbReference>
<keyword evidence="14" id="KW-1185">Reference proteome</keyword>
<gene>
    <name evidence="10" type="primary">murG</name>
    <name evidence="13" type="ORF">BN938_2364</name>
</gene>
<keyword evidence="4 10" id="KW-0808">Transferase</keyword>
<dbReference type="PANTHER" id="PTHR21015:SF22">
    <property type="entry name" value="GLYCOSYLTRANSFERASE"/>
    <property type="match status" value="1"/>
</dbReference>
<keyword evidence="5 10" id="KW-0133">Cell shape</keyword>
<keyword evidence="1 10" id="KW-1003">Cell membrane</keyword>
<dbReference type="InterPro" id="IPR007235">
    <property type="entry name" value="Glyco_trans_28_C"/>
</dbReference>
<evidence type="ECO:0000256" key="7">
    <source>
        <dbReference type="ARBA" id="ARBA00023136"/>
    </source>
</evidence>
<evidence type="ECO:0000259" key="12">
    <source>
        <dbReference type="Pfam" id="PF04101"/>
    </source>
</evidence>
<comment type="function">
    <text evidence="10">Cell wall formation. Catalyzes the transfer of a GlcNAc subunit on undecaprenyl-pyrophosphoryl-MurNAc-pentapeptide (lipid intermediate I) to form undecaprenyl-pyrophosphoryl-MurNAc-(pentapeptide)GlcNAc (lipid intermediate II).</text>
</comment>
<feature type="binding site" evidence="10">
    <location>
        <position position="194"/>
    </location>
    <ligand>
        <name>UDP-N-acetyl-alpha-D-glucosamine</name>
        <dbReference type="ChEBI" id="CHEBI:57705"/>
    </ligand>
</feature>
<dbReference type="GO" id="GO:0051991">
    <property type="term" value="F:UDP-N-acetyl-D-glucosamine:N-acetylmuramoyl-L-alanyl-D-glutamyl-meso-2,6-diaminopimelyl-D-alanyl-D-alanine-diphosphoundecaprenol 4-beta-N-acetylglucosaminlytransferase activity"/>
    <property type="evidence" value="ECO:0007669"/>
    <property type="project" value="RHEA"/>
</dbReference>
<organism evidence="13 14">
    <name type="scientific">Mucinivorans hirudinis</name>
    <dbReference type="NCBI Taxonomy" id="1433126"/>
    <lineage>
        <taxon>Bacteria</taxon>
        <taxon>Pseudomonadati</taxon>
        <taxon>Bacteroidota</taxon>
        <taxon>Bacteroidia</taxon>
        <taxon>Bacteroidales</taxon>
        <taxon>Rikenellaceae</taxon>
        <taxon>Mucinivorans</taxon>
    </lineage>
</organism>
<dbReference type="GO" id="GO:0008360">
    <property type="term" value="P:regulation of cell shape"/>
    <property type="evidence" value="ECO:0007669"/>
    <property type="project" value="UniProtKB-KW"/>
</dbReference>
<dbReference type="Pfam" id="PF04101">
    <property type="entry name" value="Glyco_tran_28_C"/>
    <property type="match status" value="1"/>
</dbReference>
<dbReference type="AlphaFoldDB" id="A0A060R9Z5"/>
<dbReference type="Pfam" id="PF03033">
    <property type="entry name" value="Glyco_transf_28"/>
    <property type="match status" value="1"/>
</dbReference>
<dbReference type="eggNOG" id="COG0707">
    <property type="taxonomic scope" value="Bacteria"/>
</dbReference>
<evidence type="ECO:0000256" key="4">
    <source>
        <dbReference type="ARBA" id="ARBA00022679"/>
    </source>
</evidence>
<dbReference type="PATRIC" id="fig|1433126.3.peg.2340"/>
<feature type="binding site" evidence="10">
    <location>
        <position position="285"/>
    </location>
    <ligand>
        <name>UDP-N-acetyl-alpha-D-glucosamine</name>
        <dbReference type="ChEBI" id="CHEBI:57705"/>
    </ligand>
</feature>
<accession>A0A060R9Z5</accession>
<dbReference type="HAMAP" id="MF_00033">
    <property type="entry name" value="MurG"/>
    <property type="match status" value="1"/>
</dbReference>
<keyword evidence="3 10" id="KW-0328">Glycosyltransferase</keyword>
<feature type="domain" description="Glycosyl transferase family 28 C-terminal" evidence="12">
    <location>
        <begin position="187"/>
        <end position="341"/>
    </location>
</feature>
<keyword evidence="2 10" id="KW-0132">Cell division</keyword>
<dbReference type="GO" id="GO:0051301">
    <property type="term" value="P:cell division"/>
    <property type="evidence" value="ECO:0007669"/>
    <property type="project" value="UniProtKB-KW"/>
</dbReference>
<comment type="catalytic activity">
    <reaction evidence="10">
        <text>di-trans,octa-cis-undecaprenyl diphospho-N-acetyl-alpha-D-muramoyl-L-alanyl-D-glutamyl-meso-2,6-diaminopimeloyl-D-alanyl-D-alanine + UDP-N-acetyl-alpha-D-glucosamine = di-trans,octa-cis-undecaprenyl diphospho-[N-acetyl-alpha-D-glucosaminyl-(1-&gt;4)]-N-acetyl-alpha-D-muramoyl-L-alanyl-D-glutamyl-meso-2,6-diaminopimeloyl-D-alanyl-D-alanine + UDP + H(+)</text>
        <dbReference type="Rhea" id="RHEA:31227"/>
        <dbReference type="ChEBI" id="CHEBI:15378"/>
        <dbReference type="ChEBI" id="CHEBI:57705"/>
        <dbReference type="ChEBI" id="CHEBI:58223"/>
        <dbReference type="ChEBI" id="CHEBI:61387"/>
        <dbReference type="ChEBI" id="CHEBI:61388"/>
        <dbReference type="EC" id="2.4.1.227"/>
    </reaction>
</comment>
<dbReference type="SUPFAM" id="SSF53756">
    <property type="entry name" value="UDP-Glycosyltransferase/glycogen phosphorylase"/>
    <property type="match status" value="1"/>
</dbReference>
<feature type="binding site" evidence="10">
    <location>
        <position position="163"/>
    </location>
    <ligand>
        <name>UDP-N-acetyl-alpha-D-glucosamine</name>
        <dbReference type="ChEBI" id="CHEBI:57705"/>
    </ligand>
</feature>
<dbReference type="OrthoDB" id="9808936at2"/>
<keyword evidence="7 10" id="KW-0472">Membrane</keyword>
<feature type="binding site" evidence="10">
    <location>
        <position position="240"/>
    </location>
    <ligand>
        <name>UDP-N-acetyl-alpha-D-glucosamine</name>
        <dbReference type="ChEBI" id="CHEBI:57705"/>
    </ligand>
</feature>
<keyword evidence="9 10" id="KW-0961">Cell wall biogenesis/degradation</keyword>
<evidence type="ECO:0000256" key="3">
    <source>
        <dbReference type="ARBA" id="ARBA00022676"/>
    </source>
</evidence>
<evidence type="ECO:0000256" key="2">
    <source>
        <dbReference type="ARBA" id="ARBA00022618"/>
    </source>
</evidence>
<evidence type="ECO:0000256" key="1">
    <source>
        <dbReference type="ARBA" id="ARBA00022475"/>
    </source>
</evidence>
<dbReference type="InterPro" id="IPR004276">
    <property type="entry name" value="GlycoTrans_28_N"/>
</dbReference>
<evidence type="ECO:0000256" key="5">
    <source>
        <dbReference type="ARBA" id="ARBA00022960"/>
    </source>
</evidence>
<comment type="pathway">
    <text evidence="10">Cell wall biogenesis; peptidoglycan biosynthesis.</text>
</comment>
<dbReference type="GO" id="GO:0050511">
    <property type="term" value="F:undecaprenyldiphospho-muramoylpentapeptide beta-N-acetylglucosaminyltransferase activity"/>
    <property type="evidence" value="ECO:0007669"/>
    <property type="project" value="UniProtKB-UniRule"/>
</dbReference>
<name>A0A060R9Z5_9BACT</name>
<dbReference type="Proteomes" id="UP000027616">
    <property type="component" value="Chromosome I"/>
</dbReference>
<dbReference type="HOGENOM" id="CLU_037404_0_1_10"/>
<dbReference type="GO" id="GO:0005886">
    <property type="term" value="C:plasma membrane"/>
    <property type="evidence" value="ECO:0007669"/>
    <property type="project" value="UniProtKB-SubCell"/>
</dbReference>
<dbReference type="Gene3D" id="3.40.50.2000">
    <property type="entry name" value="Glycogen Phosphorylase B"/>
    <property type="match status" value="2"/>
</dbReference>
<dbReference type="PANTHER" id="PTHR21015">
    <property type="entry name" value="UDP-N-ACETYLGLUCOSAMINE--N-ACETYLMURAMYL-(PENTAPEPTIDE) PYROPHOSPHORYL-UNDECAPRENOL N-ACETYLGLUCOSAMINE TRANSFERASE 1"/>
    <property type="match status" value="1"/>
</dbReference>
<sequence>MKIIISGGGTAGHINPALAVAELLRERGDEVLFVGAEGKMEMERVPHAGFSIIGLPVVGIQRRLTLKNLAVPFKLLRSLSKAGNIIKNFKPDVVVGFGGYASAPIVRAAQKRGIKTVIQEQNSYAGLTNRALAKKAYRICVAYEGMERFFPAEKIVITGNPLRSVLTNLPSREQALKIFDLEPAKRTILVVGGSLGTRTLNEMVVQNEIPSNVQLIWQCGRYYYDEMVERAAHKIPLAYIERMDCAYSVADVVITRAGASTVSELQLIGKPTVFVPSPNVAEDHQTHNAMSLVKRGAAVLVKDSEAINSAMQMAVELAGDTERCLEMAAAQRAMGRMDAASDVVKVISAQNYPNCLMPS</sequence>
<evidence type="ECO:0000256" key="9">
    <source>
        <dbReference type="ARBA" id="ARBA00023316"/>
    </source>
</evidence>
<evidence type="ECO:0000256" key="10">
    <source>
        <dbReference type="HAMAP-Rule" id="MF_00033"/>
    </source>
</evidence>
<evidence type="ECO:0000313" key="14">
    <source>
        <dbReference type="Proteomes" id="UP000027616"/>
    </source>
</evidence>
<dbReference type="EMBL" id="HG934468">
    <property type="protein sequence ID" value="CDN32435.1"/>
    <property type="molecule type" value="Genomic_DNA"/>
</dbReference>
<reference evidence="13 14" key="1">
    <citation type="journal article" date="2015" name="Genome Announc.">
        <title>Complete Genome Sequence of the Novel Leech Symbiont Mucinivorans hirudinis M3T.</title>
        <authorList>
            <person name="Nelson M.C."/>
            <person name="Bomar L."/>
            <person name="Graf J."/>
        </authorList>
    </citation>
    <scope>NUCLEOTIDE SEQUENCE [LARGE SCALE GENOMIC DNA]</scope>
    <source>
        <strain evidence="14">M3</strain>
    </source>
</reference>
<dbReference type="InterPro" id="IPR006009">
    <property type="entry name" value="GlcNAc_MurG"/>
</dbReference>
<dbReference type="GO" id="GO:0071555">
    <property type="term" value="P:cell wall organization"/>
    <property type="evidence" value="ECO:0007669"/>
    <property type="project" value="UniProtKB-KW"/>
</dbReference>